<dbReference type="InterPro" id="IPR007044">
    <property type="entry name" value="Cyclodeamin/CycHdrlase"/>
</dbReference>
<feature type="domain" description="Cyclodeaminase/cyclohydrolase" evidence="1">
    <location>
        <begin position="7"/>
        <end position="188"/>
    </location>
</feature>
<proteinExistence type="predicted"/>
<reference evidence="3" key="1">
    <citation type="submission" date="2015-03" db="EMBL/GenBank/DDBJ databases">
        <authorList>
            <person name="Nijsse Bart"/>
        </authorList>
    </citation>
    <scope>NUCLEOTIDE SEQUENCE [LARGE SCALE GENOMIC DNA]</scope>
</reference>
<evidence type="ECO:0000259" key="1">
    <source>
        <dbReference type="Pfam" id="PF04961"/>
    </source>
</evidence>
<keyword evidence="2" id="KW-0456">Lyase</keyword>
<sequence>MSMLDKSCSEFLEVLASKAPVPGGGGAAALGGAIGMALSNMVGNLTVGKKKYAEVEGEVKELIIKGEQLIAELKNLVDEDAAVFEPLSKAYGLPKDTPEQIAYKEQVMEKCSKDACEGPMKIMRTCYAGIKIHERMGQIGTNLAISDVGCGVVFLKSALISGMLNVVINLNTIKDQEYVSKNRAEMEQLLADGSKIADDTLALVLGKIKK</sequence>
<dbReference type="GO" id="GO:0030412">
    <property type="term" value="F:formimidoyltetrahydrofolate cyclodeaminase activity"/>
    <property type="evidence" value="ECO:0007669"/>
    <property type="project" value="UniProtKB-EC"/>
</dbReference>
<dbReference type="Gene3D" id="1.20.120.680">
    <property type="entry name" value="Formiminotetrahydrofolate cyclodeaminase monomer, up-and-down helical bundle"/>
    <property type="match status" value="1"/>
</dbReference>
<dbReference type="EC" id="4.3.1.4" evidence="2"/>
<dbReference type="Proteomes" id="UP000049855">
    <property type="component" value="Unassembled WGS sequence"/>
</dbReference>
<organism evidence="2 3">
    <name type="scientific">Sporomusa ovata</name>
    <dbReference type="NCBI Taxonomy" id="2378"/>
    <lineage>
        <taxon>Bacteria</taxon>
        <taxon>Bacillati</taxon>
        <taxon>Bacillota</taxon>
        <taxon>Negativicutes</taxon>
        <taxon>Selenomonadales</taxon>
        <taxon>Sporomusaceae</taxon>
        <taxon>Sporomusa</taxon>
    </lineage>
</organism>
<dbReference type="InterPro" id="IPR036178">
    <property type="entry name" value="Formintransfe-cycloase-like_sf"/>
</dbReference>
<protein>
    <submittedName>
        <fullName evidence="2">Formiminotetrahydrofolate cyclodeaminase</fullName>
        <ecNumber evidence="2">4.3.1.4</ecNumber>
    </submittedName>
</protein>
<name>A0A0U1KYG5_9FIRM</name>
<accession>A0A0U1KYG5</accession>
<evidence type="ECO:0000313" key="3">
    <source>
        <dbReference type="Proteomes" id="UP000049855"/>
    </source>
</evidence>
<evidence type="ECO:0000313" key="2">
    <source>
        <dbReference type="EMBL" id="CQR72457.1"/>
    </source>
</evidence>
<dbReference type="SUPFAM" id="SSF101262">
    <property type="entry name" value="Methenyltetrahydrofolate cyclohydrolase-like"/>
    <property type="match status" value="1"/>
</dbReference>
<keyword evidence="3" id="KW-1185">Reference proteome</keyword>
<gene>
    <name evidence="2" type="ORF">SpAn4DRAFT_2917</name>
</gene>
<dbReference type="Pfam" id="PF04961">
    <property type="entry name" value="FTCD_C"/>
    <property type="match status" value="1"/>
</dbReference>
<dbReference type="EMBL" id="CTRP01000010">
    <property type="protein sequence ID" value="CQR72457.1"/>
    <property type="molecule type" value="Genomic_DNA"/>
</dbReference>
<dbReference type="RefSeq" id="WP_021167171.1">
    <property type="nucleotide sequence ID" value="NZ_CTRP01000010.1"/>
</dbReference>
<dbReference type="AlphaFoldDB" id="A0A0U1KYG5"/>